<feature type="chain" id="PRO_5025558767" evidence="1">
    <location>
        <begin position="29"/>
        <end position="245"/>
    </location>
</feature>
<organism evidence="3">
    <name type="scientific">Symploca sp. SIO1C4</name>
    <dbReference type="NCBI Taxonomy" id="2607765"/>
    <lineage>
        <taxon>Bacteria</taxon>
        <taxon>Bacillati</taxon>
        <taxon>Cyanobacteriota</taxon>
        <taxon>Cyanophyceae</taxon>
        <taxon>Coleofasciculales</taxon>
        <taxon>Coleofasciculaceae</taxon>
        <taxon>Symploca</taxon>
    </lineage>
</organism>
<dbReference type="InterPro" id="IPR001119">
    <property type="entry name" value="SLH_dom"/>
</dbReference>
<accession>A0A6B3NG49</accession>
<protein>
    <submittedName>
        <fullName evidence="3">DUF3747 domain-containing protein</fullName>
    </submittedName>
</protein>
<feature type="non-terminal residue" evidence="3">
    <location>
        <position position="245"/>
    </location>
</feature>
<dbReference type="PROSITE" id="PS51272">
    <property type="entry name" value="SLH"/>
    <property type="match status" value="1"/>
</dbReference>
<name>A0A6B3NG49_9CYAN</name>
<sequence length="245" mass="27098">MKNSWRQKIAALATVAISTIGAGIPSIAATFGQQEVTQSQFIAVAAPFGERSHQLLIIEQKSSQRPCWSESGSEPVVVEPLLLNFDFSGICGRSTDSNGYSIRREGIDLGIQYLLRVVKRNNELLLIGSNIKNRREPEIVIGRTNGLAEGFLKIELEPEWRFTKRTLDGKTLGHIYLTFGDSSFTFVDIASDIYADEIQQAVKLGFIAGFKEDNTFRPQATLTREQLVSMVLEGLSKLPGANFTL</sequence>
<feature type="domain" description="SLH" evidence="2">
    <location>
        <begin position="181"/>
        <end position="245"/>
    </location>
</feature>
<dbReference type="EMBL" id="JAAHFQ010000618">
    <property type="protein sequence ID" value="NER30677.1"/>
    <property type="molecule type" value="Genomic_DNA"/>
</dbReference>
<evidence type="ECO:0000313" key="3">
    <source>
        <dbReference type="EMBL" id="NER30677.1"/>
    </source>
</evidence>
<dbReference type="Pfam" id="PF00395">
    <property type="entry name" value="SLH"/>
    <property type="match status" value="1"/>
</dbReference>
<proteinExistence type="predicted"/>
<evidence type="ECO:0000256" key="1">
    <source>
        <dbReference type="SAM" id="SignalP"/>
    </source>
</evidence>
<reference evidence="3" key="1">
    <citation type="submission" date="2019-11" db="EMBL/GenBank/DDBJ databases">
        <title>Genomic insights into an expanded diversity of filamentous marine cyanobacteria reveals the extraordinary biosynthetic potential of Moorea and Okeania.</title>
        <authorList>
            <person name="Ferreira Leao T."/>
            <person name="Wang M."/>
            <person name="Moss N."/>
            <person name="Da Silva R."/>
            <person name="Sanders J."/>
            <person name="Nurk S."/>
            <person name="Gurevich A."/>
            <person name="Humphrey G."/>
            <person name="Reher R."/>
            <person name="Zhu Q."/>
            <person name="Belda-Ferre P."/>
            <person name="Glukhov E."/>
            <person name="Rex R."/>
            <person name="Dorrestein P.C."/>
            <person name="Knight R."/>
            <person name="Pevzner P."/>
            <person name="Gerwick W.H."/>
            <person name="Gerwick L."/>
        </authorList>
    </citation>
    <scope>NUCLEOTIDE SEQUENCE</scope>
    <source>
        <strain evidence="3">SIO1C4</strain>
    </source>
</reference>
<keyword evidence="1" id="KW-0732">Signal</keyword>
<gene>
    <name evidence="3" type="ORF">F6J89_24435</name>
</gene>
<dbReference type="Pfam" id="PF12565">
    <property type="entry name" value="DUF3747"/>
    <property type="match status" value="1"/>
</dbReference>
<feature type="signal peptide" evidence="1">
    <location>
        <begin position="1"/>
        <end position="28"/>
    </location>
</feature>
<evidence type="ECO:0000259" key="2">
    <source>
        <dbReference type="PROSITE" id="PS51272"/>
    </source>
</evidence>
<dbReference type="InterPro" id="IPR022222">
    <property type="entry name" value="DUF3747"/>
</dbReference>
<dbReference type="AlphaFoldDB" id="A0A6B3NG49"/>
<comment type="caution">
    <text evidence="3">The sequence shown here is derived from an EMBL/GenBank/DDBJ whole genome shotgun (WGS) entry which is preliminary data.</text>
</comment>